<accession>A0A177N6G0</accession>
<protein>
    <submittedName>
        <fullName evidence="2">Uncharacterized protein</fullName>
    </submittedName>
</protein>
<reference evidence="3" key="1">
    <citation type="submission" date="2016-03" db="EMBL/GenBank/DDBJ databases">
        <authorList>
            <person name="Heylen K."/>
            <person name="De Vos P."/>
            <person name="Vekeman B."/>
        </authorList>
    </citation>
    <scope>NUCLEOTIDE SEQUENCE [LARGE SCALE GENOMIC DNA]</scope>
    <source>
        <strain evidence="3">R-45383</strain>
    </source>
</reference>
<evidence type="ECO:0000256" key="1">
    <source>
        <dbReference type="SAM" id="MobiDB-lite"/>
    </source>
</evidence>
<comment type="caution">
    <text evidence="2">The sequence shown here is derived from an EMBL/GenBank/DDBJ whole genome shotgun (WGS) entry which is preliminary data.</text>
</comment>
<dbReference type="STRING" id="702114.A1355_13530"/>
<dbReference type="AlphaFoldDB" id="A0A177N6G0"/>
<evidence type="ECO:0000313" key="2">
    <source>
        <dbReference type="EMBL" id="OAI13442.1"/>
    </source>
</evidence>
<feature type="region of interest" description="Disordered" evidence="1">
    <location>
        <begin position="27"/>
        <end position="52"/>
    </location>
</feature>
<dbReference type="EMBL" id="LUUK01000210">
    <property type="protein sequence ID" value="OAI13442.1"/>
    <property type="molecule type" value="Genomic_DNA"/>
</dbReference>
<sequence>MAVYSSPYQRDGLFAVMSLQALGSLAGNSAEQGGNLNEPPAPALESARETKRPIGQLLYDSRFIPEAAS</sequence>
<name>A0A177N6G0_9GAMM</name>
<gene>
    <name evidence="2" type="ORF">A1355_13530</name>
</gene>
<dbReference type="Proteomes" id="UP000077628">
    <property type="component" value="Unassembled WGS sequence"/>
</dbReference>
<evidence type="ECO:0000313" key="3">
    <source>
        <dbReference type="Proteomes" id="UP000077628"/>
    </source>
</evidence>
<keyword evidence="3" id="KW-1185">Reference proteome</keyword>
<organism evidence="2 3">
    <name type="scientific">Methylomonas koyamae</name>
    <dbReference type="NCBI Taxonomy" id="702114"/>
    <lineage>
        <taxon>Bacteria</taxon>
        <taxon>Pseudomonadati</taxon>
        <taxon>Pseudomonadota</taxon>
        <taxon>Gammaproteobacteria</taxon>
        <taxon>Methylococcales</taxon>
        <taxon>Methylococcaceae</taxon>
        <taxon>Methylomonas</taxon>
    </lineage>
</organism>
<proteinExistence type="predicted"/>